<dbReference type="GO" id="GO:0005524">
    <property type="term" value="F:ATP binding"/>
    <property type="evidence" value="ECO:0007669"/>
    <property type="project" value="UniProtKB-KW"/>
</dbReference>
<protein>
    <submittedName>
        <fullName evidence="11">ABC transporter</fullName>
    </submittedName>
</protein>
<evidence type="ECO:0000313" key="12">
    <source>
        <dbReference type="Proteomes" id="UP000249198"/>
    </source>
</evidence>
<feature type="transmembrane region" description="Helical" evidence="7">
    <location>
        <begin position="164"/>
        <end position="182"/>
    </location>
</feature>
<dbReference type="PROSITE" id="PS50929">
    <property type="entry name" value="ABC_TM1F"/>
    <property type="match status" value="1"/>
</dbReference>
<dbReference type="EMBL" id="QFOH01000046">
    <property type="protein sequence ID" value="PZP20741.1"/>
    <property type="molecule type" value="Genomic_DNA"/>
</dbReference>
<dbReference type="Proteomes" id="UP000249198">
    <property type="component" value="Unassembled WGS sequence"/>
</dbReference>
<dbReference type="PROSITE" id="PS00211">
    <property type="entry name" value="ABC_TRANSPORTER_1"/>
    <property type="match status" value="1"/>
</dbReference>
<keyword evidence="5 7" id="KW-1133">Transmembrane helix</keyword>
<evidence type="ECO:0000259" key="10">
    <source>
        <dbReference type="PROSITE" id="PS50990"/>
    </source>
</evidence>
<sequence>MQILNFKFGSKLPLIRQSEVSECGLACLAMIAGFYNYRTDLTNLRSKNFLSLKGINLKGLSSIASELGLMTRALQLEIENIRNVKTPAVLHWNLNHFVVLKSATDKKITIHDPASGVKSYTYEQFSRHFTGIALEVWPGLEFKEETKVSKLKIRSLLQFGQNKILLLKILMLSVALEVFSLLNPLFMQQIIDDVVVTGDKNFLILLAAGFSLVLVLNQAISLLRSWGIMVLLSTMSLRLKSSVFHHLTRLPISYFERRHAGDLYSRFGSSDSILNTLTNTLITAILDGVMSLATLALMYYCNAVLATIVVVAVFIYFFFRVTIYSFLRSASEKQIHSSAKIQTYFLETLRGMKTIKLFQRQTFRERSWQDLAVSQLNSSIDIQKLQMIQQRINALIFGLENIALVYVGANYVIDAQMTVGVLVAFVAYKTQFESRVSSFIDKVFDVAMIQIQVDRLSDIVLTPQDSKEINYLVGLEDVNSDDLWRIQIKNLNYKYSEYEQLTLSDISLSIAEGEYVCFMGESGCGKTTLLNLLLGVISPFSGAINYINANGEGASPLEVRKDIGTVLQDDVLFAGSIMDNITFFDTKPDVGLAERCAKLACIHEEILTMPMKYSSLVGDMGSTLSGGQKQRVLIARALYKKPKILLLDEATSHLDVKKEIKISNAIRHLKLTRIAIAHRSETAVTADRIITFSKGKIILDETRAQFIARRRVEVTSGA</sequence>
<evidence type="ECO:0000259" key="8">
    <source>
        <dbReference type="PROSITE" id="PS50893"/>
    </source>
</evidence>
<dbReference type="PROSITE" id="PS50990">
    <property type="entry name" value="PEPTIDASE_C39"/>
    <property type="match status" value="1"/>
</dbReference>
<dbReference type="Pfam" id="PF00005">
    <property type="entry name" value="ABC_tran"/>
    <property type="match status" value="1"/>
</dbReference>
<feature type="transmembrane region" description="Helical" evidence="7">
    <location>
        <begin position="303"/>
        <end position="327"/>
    </location>
</feature>
<dbReference type="Pfam" id="PF03412">
    <property type="entry name" value="Peptidase_C39"/>
    <property type="match status" value="1"/>
</dbReference>
<dbReference type="GO" id="GO:0034040">
    <property type="term" value="F:ATPase-coupled lipid transmembrane transporter activity"/>
    <property type="evidence" value="ECO:0007669"/>
    <property type="project" value="TreeGrafter"/>
</dbReference>
<dbReference type="CDD" id="cd18567">
    <property type="entry name" value="ABC_6TM_CvaB_RaxB_like"/>
    <property type="match status" value="1"/>
</dbReference>
<evidence type="ECO:0000256" key="3">
    <source>
        <dbReference type="ARBA" id="ARBA00022741"/>
    </source>
</evidence>
<feature type="domain" description="ABC transmembrane type-1" evidence="9">
    <location>
        <begin position="169"/>
        <end position="448"/>
    </location>
</feature>
<dbReference type="Pfam" id="PF00664">
    <property type="entry name" value="ABC_membrane"/>
    <property type="match status" value="1"/>
</dbReference>
<evidence type="ECO:0000256" key="4">
    <source>
        <dbReference type="ARBA" id="ARBA00022840"/>
    </source>
</evidence>
<dbReference type="RefSeq" id="WP_273235026.1">
    <property type="nucleotide sequence ID" value="NZ_QFOH01000046.1"/>
</dbReference>
<dbReference type="InterPro" id="IPR036640">
    <property type="entry name" value="ABC1_TM_sf"/>
</dbReference>
<dbReference type="SMART" id="SM00382">
    <property type="entry name" value="AAA"/>
    <property type="match status" value="1"/>
</dbReference>
<dbReference type="InterPro" id="IPR003593">
    <property type="entry name" value="AAA+_ATPase"/>
</dbReference>
<dbReference type="GO" id="GO:0140359">
    <property type="term" value="F:ABC-type transporter activity"/>
    <property type="evidence" value="ECO:0007669"/>
    <property type="project" value="InterPro"/>
</dbReference>
<evidence type="ECO:0000256" key="7">
    <source>
        <dbReference type="SAM" id="Phobius"/>
    </source>
</evidence>
<comment type="caution">
    <text evidence="11">The sequence shown here is derived from an EMBL/GenBank/DDBJ whole genome shotgun (WGS) entry which is preliminary data.</text>
</comment>
<dbReference type="SUPFAM" id="SSF52540">
    <property type="entry name" value="P-loop containing nucleoside triphosphate hydrolases"/>
    <property type="match status" value="1"/>
</dbReference>
<reference evidence="11 12" key="1">
    <citation type="submission" date="2017-08" db="EMBL/GenBank/DDBJ databases">
        <title>Infants hospitalized years apart are colonized by the same room-sourced microbial strains.</title>
        <authorList>
            <person name="Brooks B."/>
            <person name="Olm M.R."/>
            <person name="Firek B.A."/>
            <person name="Baker R."/>
            <person name="Thomas B.C."/>
            <person name="Morowitz M.J."/>
            <person name="Banfield J.F."/>
        </authorList>
    </citation>
    <scope>NUCLEOTIDE SEQUENCE [LARGE SCALE GENOMIC DNA]</scope>
    <source>
        <strain evidence="11">S2_009_000_R2_77</strain>
    </source>
</reference>
<proteinExistence type="predicted"/>
<dbReference type="PROSITE" id="PS50893">
    <property type="entry name" value="ABC_TRANSPORTER_2"/>
    <property type="match status" value="1"/>
</dbReference>
<evidence type="ECO:0000256" key="1">
    <source>
        <dbReference type="ARBA" id="ARBA00004651"/>
    </source>
</evidence>
<dbReference type="GO" id="GO:0005886">
    <property type="term" value="C:plasma membrane"/>
    <property type="evidence" value="ECO:0007669"/>
    <property type="project" value="UniProtKB-SubCell"/>
</dbReference>
<dbReference type="SUPFAM" id="SSF90123">
    <property type="entry name" value="ABC transporter transmembrane region"/>
    <property type="match status" value="1"/>
</dbReference>
<dbReference type="AlphaFoldDB" id="A0A2W5CNJ8"/>
<evidence type="ECO:0000313" key="11">
    <source>
        <dbReference type="EMBL" id="PZP20741.1"/>
    </source>
</evidence>
<evidence type="ECO:0000256" key="5">
    <source>
        <dbReference type="ARBA" id="ARBA00022989"/>
    </source>
</evidence>
<dbReference type="InterPro" id="IPR005074">
    <property type="entry name" value="Peptidase_C39"/>
</dbReference>
<dbReference type="Gene3D" id="3.40.50.300">
    <property type="entry name" value="P-loop containing nucleotide triphosphate hydrolases"/>
    <property type="match status" value="1"/>
</dbReference>
<keyword evidence="6 7" id="KW-0472">Membrane</keyword>
<dbReference type="InterPro" id="IPR027417">
    <property type="entry name" value="P-loop_NTPase"/>
</dbReference>
<gene>
    <name evidence="11" type="ORF">DI599_21500</name>
</gene>
<feature type="domain" description="Peptidase C39" evidence="10">
    <location>
        <begin position="17"/>
        <end position="136"/>
    </location>
</feature>
<dbReference type="InterPro" id="IPR039421">
    <property type="entry name" value="Type_1_exporter"/>
</dbReference>
<dbReference type="InterPro" id="IPR003439">
    <property type="entry name" value="ABC_transporter-like_ATP-bd"/>
</dbReference>
<evidence type="ECO:0000256" key="6">
    <source>
        <dbReference type="ARBA" id="ARBA00023136"/>
    </source>
</evidence>
<accession>A0A2W5CNJ8</accession>
<dbReference type="InterPro" id="IPR017871">
    <property type="entry name" value="ABC_transporter-like_CS"/>
</dbReference>
<dbReference type="PANTHER" id="PTHR24221">
    <property type="entry name" value="ATP-BINDING CASSETTE SUB-FAMILY B"/>
    <property type="match status" value="1"/>
</dbReference>
<dbReference type="GO" id="GO:0008233">
    <property type="term" value="F:peptidase activity"/>
    <property type="evidence" value="ECO:0007669"/>
    <property type="project" value="InterPro"/>
</dbReference>
<keyword evidence="4" id="KW-0067">ATP-binding</keyword>
<keyword evidence="3" id="KW-0547">Nucleotide-binding</keyword>
<dbReference type="GO" id="GO:0016887">
    <property type="term" value="F:ATP hydrolysis activity"/>
    <property type="evidence" value="ECO:0007669"/>
    <property type="project" value="InterPro"/>
</dbReference>
<organism evidence="11 12">
    <name type="scientific">Pseudomonas kuykendallii</name>
    <dbReference type="NCBI Taxonomy" id="1007099"/>
    <lineage>
        <taxon>Bacteria</taxon>
        <taxon>Pseudomonadati</taxon>
        <taxon>Pseudomonadota</taxon>
        <taxon>Gammaproteobacteria</taxon>
        <taxon>Pseudomonadales</taxon>
        <taxon>Pseudomonadaceae</taxon>
        <taxon>Pseudomonas</taxon>
    </lineage>
</organism>
<dbReference type="PANTHER" id="PTHR24221:SF606">
    <property type="entry name" value="COLICIN V SECRETION-PROCESSING ATP-BINDING PROTEIN"/>
    <property type="match status" value="1"/>
</dbReference>
<dbReference type="GO" id="GO:0006508">
    <property type="term" value="P:proteolysis"/>
    <property type="evidence" value="ECO:0007669"/>
    <property type="project" value="InterPro"/>
</dbReference>
<evidence type="ECO:0000256" key="2">
    <source>
        <dbReference type="ARBA" id="ARBA00022692"/>
    </source>
</evidence>
<feature type="domain" description="ABC transporter" evidence="8">
    <location>
        <begin position="486"/>
        <end position="714"/>
    </location>
</feature>
<comment type="subcellular location">
    <subcellularLocation>
        <location evidence="1">Cell membrane</location>
        <topology evidence="1">Multi-pass membrane protein</topology>
    </subcellularLocation>
</comment>
<dbReference type="InterPro" id="IPR011527">
    <property type="entry name" value="ABC1_TM_dom"/>
</dbReference>
<keyword evidence="2 7" id="KW-0812">Transmembrane</keyword>
<name>A0A2W5CNJ8_9PSED</name>
<feature type="transmembrane region" description="Helical" evidence="7">
    <location>
        <begin position="202"/>
        <end position="232"/>
    </location>
</feature>
<dbReference type="Gene3D" id="1.20.1560.10">
    <property type="entry name" value="ABC transporter type 1, transmembrane domain"/>
    <property type="match status" value="1"/>
</dbReference>
<evidence type="ECO:0000259" key="9">
    <source>
        <dbReference type="PROSITE" id="PS50929"/>
    </source>
</evidence>
<dbReference type="Gene3D" id="3.90.70.10">
    <property type="entry name" value="Cysteine proteinases"/>
    <property type="match status" value="1"/>
</dbReference>